<protein>
    <submittedName>
        <fullName evidence="10">Monovalent cation/H+ antiporter subunit D family protein</fullName>
    </submittedName>
</protein>
<evidence type="ECO:0000313" key="10">
    <source>
        <dbReference type="EMBL" id="MFC1572600.1"/>
    </source>
</evidence>
<evidence type="ECO:0000256" key="2">
    <source>
        <dbReference type="ARBA" id="ARBA00005346"/>
    </source>
</evidence>
<feature type="transmembrane region" description="Helical" evidence="8">
    <location>
        <begin position="41"/>
        <end position="59"/>
    </location>
</feature>
<feature type="transmembrane region" description="Helical" evidence="8">
    <location>
        <begin position="171"/>
        <end position="193"/>
    </location>
</feature>
<feature type="transmembrane region" description="Helical" evidence="8">
    <location>
        <begin position="455"/>
        <end position="476"/>
    </location>
</feature>
<keyword evidence="11" id="KW-1185">Reference proteome</keyword>
<comment type="subcellular location">
    <subcellularLocation>
        <location evidence="1">Cell membrane</location>
        <topology evidence="1">Multi-pass membrane protein</topology>
    </subcellularLocation>
    <subcellularLocation>
        <location evidence="7">Membrane</location>
        <topology evidence="7">Multi-pass membrane protein</topology>
    </subcellularLocation>
</comment>
<gene>
    <name evidence="10" type="ORF">ACFL6M_03270</name>
</gene>
<dbReference type="PRINTS" id="PR01434">
    <property type="entry name" value="NADHDHGNASE5"/>
</dbReference>
<evidence type="ECO:0000256" key="4">
    <source>
        <dbReference type="ARBA" id="ARBA00022692"/>
    </source>
</evidence>
<comment type="similarity">
    <text evidence="2">Belongs to the CPA3 antiporters (TC 2.A.63) subunit D family.</text>
</comment>
<feature type="transmembrane region" description="Helical" evidence="8">
    <location>
        <begin position="312"/>
        <end position="330"/>
    </location>
</feature>
<keyword evidence="6 8" id="KW-0472">Membrane</keyword>
<evidence type="ECO:0000259" key="9">
    <source>
        <dbReference type="Pfam" id="PF00361"/>
    </source>
</evidence>
<evidence type="ECO:0000256" key="1">
    <source>
        <dbReference type="ARBA" id="ARBA00004651"/>
    </source>
</evidence>
<dbReference type="Proteomes" id="UP001593833">
    <property type="component" value="Unassembled WGS sequence"/>
</dbReference>
<evidence type="ECO:0000256" key="8">
    <source>
        <dbReference type="SAM" id="Phobius"/>
    </source>
</evidence>
<dbReference type="InterPro" id="IPR001750">
    <property type="entry name" value="ND/Mrp_TM"/>
</dbReference>
<dbReference type="PANTHER" id="PTHR42703">
    <property type="entry name" value="NADH DEHYDROGENASE"/>
    <property type="match status" value="1"/>
</dbReference>
<evidence type="ECO:0000256" key="3">
    <source>
        <dbReference type="ARBA" id="ARBA00022475"/>
    </source>
</evidence>
<reference evidence="10 11" key="1">
    <citation type="submission" date="2024-09" db="EMBL/GenBank/DDBJ databases">
        <authorList>
            <person name="D'Angelo T."/>
        </authorList>
    </citation>
    <scope>NUCLEOTIDE SEQUENCE [LARGE SCALE GENOMIC DNA]</scope>
    <source>
        <strain evidence="10">SAG AM-320-E07</strain>
    </source>
</reference>
<feature type="transmembrane region" description="Helical" evidence="8">
    <location>
        <begin position="422"/>
        <end position="443"/>
    </location>
</feature>
<organism evidence="10 11">
    <name type="scientific">Eiseniibacteriota bacterium</name>
    <dbReference type="NCBI Taxonomy" id="2212470"/>
    <lineage>
        <taxon>Bacteria</taxon>
        <taxon>Candidatus Eiseniibacteriota</taxon>
    </lineage>
</organism>
<feature type="transmembrane region" description="Helical" evidence="8">
    <location>
        <begin position="84"/>
        <end position="106"/>
    </location>
</feature>
<feature type="transmembrane region" description="Helical" evidence="8">
    <location>
        <begin position="281"/>
        <end position="303"/>
    </location>
</feature>
<keyword evidence="5 8" id="KW-1133">Transmembrane helix</keyword>
<feature type="domain" description="NADH:quinone oxidoreductase/Mrp antiporter transmembrane" evidence="9">
    <location>
        <begin position="135"/>
        <end position="426"/>
    </location>
</feature>
<feature type="transmembrane region" description="Helical" evidence="8">
    <location>
        <begin position="382"/>
        <end position="402"/>
    </location>
</feature>
<proteinExistence type="inferred from homology"/>
<dbReference type="EMBL" id="JBHPKH010000023">
    <property type="protein sequence ID" value="MFC1572600.1"/>
    <property type="molecule type" value="Genomic_DNA"/>
</dbReference>
<dbReference type="Pfam" id="PF00361">
    <property type="entry name" value="Proton_antipo_M"/>
    <property type="match status" value="1"/>
</dbReference>
<evidence type="ECO:0000256" key="6">
    <source>
        <dbReference type="ARBA" id="ARBA00023136"/>
    </source>
</evidence>
<dbReference type="InterPro" id="IPR050586">
    <property type="entry name" value="CPA3_Na-H_Antiporter_D"/>
</dbReference>
<evidence type="ECO:0000256" key="5">
    <source>
        <dbReference type="ARBA" id="ARBA00022989"/>
    </source>
</evidence>
<evidence type="ECO:0000313" key="11">
    <source>
        <dbReference type="Proteomes" id="UP001593833"/>
    </source>
</evidence>
<evidence type="ECO:0000256" key="7">
    <source>
        <dbReference type="RuleBase" id="RU000320"/>
    </source>
</evidence>
<feature type="transmembrane region" description="Helical" evidence="8">
    <location>
        <begin position="213"/>
        <end position="238"/>
    </location>
</feature>
<sequence>MDLAETLTSMRPLWAILVSLIAIPLIVASGKRPNLRETWTLLAAFIKLGIVLSMLPWVLQGRVAACTLWEISPGISLSLRVDTLGYVFAIVASSLWVLTSFYSIGYVRGANEHKQTRYFSSFALCLSATMGICFAANLVTFVIFFEILTLATYPLVMHKETPVAMSAGRKYLCYTLPAGLCLLLTAAWCVSVAGNVDFVPGGFLTTAVASTAALQWMFLFFILGVGVKAGIMPLQSWLPAAMAAPTPVSALLHAVAVVKAGVFGVLRVTGYVFGPEVLRDIGAWTVLAWAAAITLTVGSLLAMRQDNLKRRLAYSTVAHLSYIVLGAALFTSSSWTGSVMHLMFHATMKITLFFCAGAIYVRTHKENISDMHGIGRQMPFTMAAFAIGSLGLAGVPGVNGFVSKWNLAVGAVQADQTVFLGLLLLSGLLNAAYFFPIVHVAFFKKNKEFPSYGEASPLMVVPLSLTAIISIVLGLSPNLGVHAWDLARGVASAVIGAAP</sequence>
<accession>A0ABV6YJU3</accession>
<keyword evidence="3" id="KW-1003">Cell membrane</keyword>
<feature type="transmembrane region" description="Helical" evidence="8">
    <location>
        <begin position="118"/>
        <end position="151"/>
    </location>
</feature>
<name>A0ABV6YJU3_UNCEI</name>
<feature type="transmembrane region" description="Helical" evidence="8">
    <location>
        <begin position="12"/>
        <end position="29"/>
    </location>
</feature>
<comment type="caution">
    <text evidence="10">The sequence shown here is derived from an EMBL/GenBank/DDBJ whole genome shotgun (WGS) entry which is preliminary data.</text>
</comment>
<dbReference type="PANTHER" id="PTHR42703:SF1">
    <property type="entry name" value="NA(+)_H(+) ANTIPORTER SUBUNIT D1"/>
    <property type="match status" value="1"/>
</dbReference>
<feature type="transmembrane region" description="Helical" evidence="8">
    <location>
        <begin position="342"/>
        <end position="361"/>
    </location>
</feature>
<feature type="transmembrane region" description="Helical" evidence="8">
    <location>
        <begin position="250"/>
        <end position="269"/>
    </location>
</feature>
<keyword evidence="4 7" id="KW-0812">Transmembrane</keyword>